<proteinExistence type="predicted"/>
<accession>A0AAE1A2J6</accession>
<evidence type="ECO:0000256" key="14">
    <source>
        <dbReference type="ARBA" id="ARBA00046362"/>
    </source>
</evidence>
<dbReference type="SMART" id="SM00456">
    <property type="entry name" value="WW"/>
    <property type="match status" value="1"/>
</dbReference>
<keyword evidence="8" id="KW-0391">Immunity</keyword>
<evidence type="ECO:0000256" key="5">
    <source>
        <dbReference type="ARBA" id="ARBA00022588"/>
    </source>
</evidence>
<comment type="subcellular location">
    <subcellularLocation>
        <location evidence="2">Cytoplasmic granule</location>
    </subcellularLocation>
    <subcellularLocation>
        <location evidence="1">Nucleus speckle</location>
    </subcellularLocation>
</comment>
<dbReference type="InterPro" id="IPR036020">
    <property type="entry name" value="WW_dom_sf"/>
</dbReference>
<gene>
    <name evidence="17" type="ORF">RRG08_028416</name>
</gene>
<feature type="compositionally biased region" description="Basic and acidic residues" evidence="15">
    <location>
        <begin position="50"/>
        <end position="62"/>
    </location>
</feature>
<evidence type="ECO:0000256" key="7">
    <source>
        <dbReference type="ARBA" id="ARBA00022737"/>
    </source>
</evidence>
<evidence type="ECO:0000256" key="4">
    <source>
        <dbReference type="ARBA" id="ARBA00022553"/>
    </source>
</evidence>
<organism evidence="17 18">
    <name type="scientific">Elysia crispata</name>
    <name type="common">lettuce slug</name>
    <dbReference type="NCBI Taxonomy" id="231223"/>
    <lineage>
        <taxon>Eukaryota</taxon>
        <taxon>Metazoa</taxon>
        <taxon>Spiralia</taxon>
        <taxon>Lophotrochozoa</taxon>
        <taxon>Mollusca</taxon>
        <taxon>Gastropoda</taxon>
        <taxon>Heterobranchia</taxon>
        <taxon>Euthyneura</taxon>
        <taxon>Panpulmonata</taxon>
        <taxon>Sacoglossa</taxon>
        <taxon>Placobranchoidea</taxon>
        <taxon>Plakobranchidae</taxon>
        <taxon>Elysia</taxon>
    </lineage>
</organism>
<keyword evidence="10" id="KW-0804">Transcription</keyword>
<dbReference type="EMBL" id="JAWDGP010002774">
    <property type="protein sequence ID" value="KAK3779990.1"/>
    <property type="molecule type" value="Genomic_DNA"/>
</dbReference>
<keyword evidence="5" id="KW-0399">Innate immunity</keyword>
<dbReference type="Pfam" id="PF00397">
    <property type="entry name" value="WW"/>
    <property type="match status" value="1"/>
</dbReference>
<evidence type="ECO:0000256" key="11">
    <source>
        <dbReference type="ARBA" id="ARBA00023187"/>
    </source>
</evidence>
<comment type="caution">
    <text evidence="17">The sequence shown here is derived from an EMBL/GenBank/DDBJ whole genome shotgun (WGS) entry which is preliminary data.</text>
</comment>
<keyword evidence="11" id="KW-0508">mRNA splicing</keyword>
<evidence type="ECO:0000256" key="15">
    <source>
        <dbReference type="SAM" id="MobiDB-lite"/>
    </source>
</evidence>
<feature type="compositionally biased region" description="Acidic residues" evidence="15">
    <location>
        <begin position="38"/>
        <end position="49"/>
    </location>
</feature>
<dbReference type="GO" id="GO:0045087">
    <property type="term" value="P:innate immune response"/>
    <property type="evidence" value="ECO:0007669"/>
    <property type="project" value="UniProtKB-KW"/>
</dbReference>
<evidence type="ECO:0000256" key="9">
    <source>
        <dbReference type="ARBA" id="ARBA00023015"/>
    </source>
</evidence>
<evidence type="ECO:0000313" key="17">
    <source>
        <dbReference type="EMBL" id="KAK3779990.1"/>
    </source>
</evidence>
<reference evidence="17" key="1">
    <citation type="journal article" date="2023" name="G3 (Bethesda)">
        <title>A reference genome for the long-term kleptoplast-retaining sea slug Elysia crispata morphotype clarki.</title>
        <authorList>
            <person name="Eastman K.E."/>
            <person name="Pendleton A.L."/>
            <person name="Shaikh M.A."/>
            <person name="Suttiyut T."/>
            <person name="Ogas R."/>
            <person name="Tomko P."/>
            <person name="Gavelis G."/>
            <person name="Widhalm J.R."/>
            <person name="Wisecaver J.H."/>
        </authorList>
    </citation>
    <scope>NUCLEOTIDE SEQUENCE</scope>
    <source>
        <strain evidence="17">ECLA1</strain>
    </source>
</reference>
<feature type="region of interest" description="Disordered" evidence="15">
    <location>
        <begin position="17"/>
        <end position="71"/>
    </location>
</feature>
<feature type="domain" description="WW" evidence="16">
    <location>
        <begin position="137"/>
        <end position="171"/>
    </location>
</feature>
<dbReference type="InterPro" id="IPR001202">
    <property type="entry name" value="WW_dom"/>
</dbReference>
<dbReference type="SUPFAM" id="SSF51045">
    <property type="entry name" value="WW domain"/>
    <property type="match status" value="1"/>
</dbReference>
<evidence type="ECO:0000256" key="2">
    <source>
        <dbReference type="ARBA" id="ARBA00004463"/>
    </source>
</evidence>
<keyword evidence="18" id="KW-1185">Reference proteome</keyword>
<dbReference type="Proteomes" id="UP001283361">
    <property type="component" value="Unassembled WGS sequence"/>
</dbReference>
<dbReference type="AlphaFoldDB" id="A0AAE1A2J6"/>
<evidence type="ECO:0000256" key="8">
    <source>
        <dbReference type="ARBA" id="ARBA00022859"/>
    </source>
</evidence>
<evidence type="ECO:0000256" key="12">
    <source>
        <dbReference type="ARBA" id="ARBA00023242"/>
    </source>
</evidence>
<protein>
    <recommendedName>
        <fullName evidence="3">Polyglutamine-binding protein 1</fullName>
    </recommendedName>
    <alternativeName>
        <fullName evidence="13">Polyglutamine tract-binding protein 1</fullName>
    </alternativeName>
</protein>
<dbReference type="CDD" id="cd00201">
    <property type="entry name" value="WW"/>
    <property type="match status" value="1"/>
</dbReference>
<name>A0AAE1A2J6_9GAST</name>
<dbReference type="Gene3D" id="2.20.70.10">
    <property type="match status" value="1"/>
</dbReference>
<evidence type="ECO:0000256" key="1">
    <source>
        <dbReference type="ARBA" id="ARBA00004324"/>
    </source>
</evidence>
<dbReference type="GO" id="GO:0043021">
    <property type="term" value="F:ribonucleoprotein complex binding"/>
    <property type="evidence" value="ECO:0007669"/>
    <property type="project" value="TreeGrafter"/>
</dbReference>
<evidence type="ECO:0000259" key="16">
    <source>
        <dbReference type="PROSITE" id="PS50020"/>
    </source>
</evidence>
<evidence type="ECO:0000313" key="18">
    <source>
        <dbReference type="Proteomes" id="UP001283361"/>
    </source>
</evidence>
<evidence type="ECO:0000256" key="13">
    <source>
        <dbReference type="ARBA" id="ARBA00042167"/>
    </source>
</evidence>
<dbReference type="GO" id="GO:0000380">
    <property type="term" value="P:alternative mRNA splicing, via spliceosome"/>
    <property type="evidence" value="ECO:0007669"/>
    <property type="project" value="TreeGrafter"/>
</dbReference>
<feature type="region of interest" description="Disordered" evidence="15">
    <location>
        <begin position="192"/>
        <end position="311"/>
    </location>
</feature>
<dbReference type="PROSITE" id="PS50020">
    <property type="entry name" value="WW_DOMAIN_2"/>
    <property type="match status" value="1"/>
</dbReference>
<dbReference type="PANTHER" id="PTHR21737:SF3">
    <property type="entry name" value="POLYGLUTAMINE-BINDING PROTEIN 1"/>
    <property type="match status" value="1"/>
</dbReference>
<dbReference type="GO" id="GO:0005737">
    <property type="term" value="C:cytoplasm"/>
    <property type="evidence" value="ECO:0007669"/>
    <property type="project" value="TreeGrafter"/>
</dbReference>
<sequence>MPLPPALLARLAKRGIVEEEKANKPDPSSGSAKAGAPEEVEEVFAEDYDDPSKPDQEEHIDPEVLEQQPPQLAVPVLPSEVRDIVGDEPLFYETTACPNRWNPFHECVPYCKKRYGMREWDPDDDMTKRRDRMLRRYPLPEGWVEVGDYDSGRYYYWNIHTDEVSWLSPTHPKSTMSKSAEQLGLVGKIGNLDSEGEETMDTSQDALPSDHEPEDQSSEDSDTSLSDEEEQPHQDKRFKQRGRQGKKDELDPMDPAAYSDIPRGGWSEGLDQRGKAKTGVDVTASGPLFQQRPYPSPGAILRANQGLKKKK</sequence>
<keyword evidence="12" id="KW-0539">Nucleus</keyword>
<evidence type="ECO:0000256" key="6">
    <source>
        <dbReference type="ARBA" id="ARBA00022664"/>
    </source>
</evidence>
<comment type="subunit">
    <text evidence="14">Interacts with POU3F2/Brn-2, ATXN1, TXNL4A, HTT and AR. Interaction with ATXN1 correlates positively with the length of the polyglutamine tract. Interacts with RNA polymerase II large subunit in a phosphorylation-dependent manner. Forms a ternary complex with ATXN1 mutant and phosphorylated RNA polymerase II. Interacts (via C-terminus) with TXNL4A and CD2BP2. Interacts (via WW domain) with ATN1 and SF3B1, and may interact with additional splice factors. Interacts (via WW domain) with WBP11; Leading to reduce interaction between PQBP1 and TXNL4A. Interacts with CAPRIN1. Interacts with DDX1. Interacts with SFPQ. Interacts with KHSRP.</text>
</comment>
<keyword evidence="7" id="KW-0677">Repeat</keyword>
<keyword evidence="6" id="KW-0507">mRNA processing</keyword>
<dbReference type="PANTHER" id="PTHR21737">
    <property type="entry name" value="POLYGLUTAMINE BINDING PROTEIN 1/MARVEL MEMBRANE-ASSOCIATING DOMAIN CONTAINING 3"/>
    <property type="match status" value="1"/>
</dbReference>
<keyword evidence="4" id="KW-0597">Phosphoprotein</keyword>
<keyword evidence="9" id="KW-0805">Transcription regulation</keyword>
<dbReference type="GO" id="GO:0016607">
    <property type="term" value="C:nuclear speck"/>
    <property type="evidence" value="ECO:0007669"/>
    <property type="project" value="UniProtKB-SubCell"/>
</dbReference>
<evidence type="ECO:0000256" key="10">
    <source>
        <dbReference type="ARBA" id="ARBA00023163"/>
    </source>
</evidence>
<evidence type="ECO:0000256" key="3">
    <source>
        <dbReference type="ARBA" id="ARBA00021117"/>
    </source>
</evidence>
<dbReference type="Gene3D" id="3.40.30.10">
    <property type="entry name" value="Glutaredoxin"/>
    <property type="match status" value="1"/>
</dbReference>
<feature type="compositionally biased region" description="Acidic residues" evidence="15">
    <location>
        <begin position="212"/>
        <end position="230"/>
    </location>
</feature>